<dbReference type="Gene3D" id="3.90.320.10">
    <property type="match status" value="1"/>
</dbReference>
<dbReference type="AlphaFoldDB" id="A0A831VPK0"/>
<dbReference type="NCBIfam" id="TIGR03033">
    <property type="entry name" value="phage_rel_nuc"/>
    <property type="match status" value="1"/>
</dbReference>
<feature type="coiled-coil region" evidence="1">
    <location>
        <begin position="254"/>
        <end position="281"/>
    </location>
</feature>
<reference evidence="3" key="1">
    <citation type="journal article" date="2020" name="mSystems">
        <title>Genome- and Community-Level Interaction Insights into Carbon Utilization and Element Cycling Functions of Hydrothermarchaeota in Hydrothermal Sediment.</title>
        <authorList>
            <person name="Zhou Z."/>
            <person name="Liu Y."/>
            <person name="Xu W."/>
            <person name="Pan J."/>
            <person name="Luo Z.H."/>
            <person name="Li M."/>
        </authorList>
    </citation>
    <scope>NUCLEOTIDE SEQUENCE [LARGE SCALE GENOMIC DNA]</scope>
    <source>
        <strain evidence="3">HyVt-345</strain>
    </source>
</reference>
<evidence type="ECO:0000256" key="1">
    <source>
        <dbReference type="SAM" id="Coils"/>
    </source>
</evidence>
<name>A0A831VPK0_9FLAO</name>
<feature type="domain" description="YqaJ viral recombinase" evidence="2">
    <location>
        <begin position="34"/>
        <end position="173"/>
    </location>
</feature>
<dbReference type="EMBL" id="DRGL01000013">
    <property type="protein sequence ID" value="HEA19683.1"/>
    <property type="molecule type" value="Genomic_DNA"/>
</dbReference>
<keyword evidence="1" id="KW-0175">Coiled coil</keyword>
<dbReference type="InterPro" id="IPR017482">
    <property type="entry name" value="Lambda-type_endonuclease"/>
</dbReference>
<organism evidence="3">
    <name type="scientific">Pricia antarctica</name>
    <dbReference type="NCBI Taxonomy" id="641691"/>
    <lineage>
        <taxon>Bacteria</taxon>
        <taxon>Pseudomonadati</taxon>
        <taxon>Bacteroidota</taxon>
        <taxon>Flavobacteriia</taxon>
        <taxon>Flavobacteriales</taxon>
        <taxon>Flavobacteriaceae</taxon>
        <taxon>Pricia</taxon>
    </lineage>
</organism>
<comment type="caution">
    <text evidence="3">The sequence shown here is derived from an EMBL/GenBank/DDBJ whole genome shotgun (WGS) entry which is preliminary data.</text>
</comment>
<evidence type="ECO:0000259" key="2">
    <source>
        <dbReference type="Pfam" id="PF09588"/>
    </source>
</evidence>
<dbReference type="InterPro" id="IPR051703">
    <property type="entry name" value="NF-kappa-B_Signaling_Reg"/>
</dbReference>
<proteinExistence type="predicted"/>
<dbReference type="PANTHER" id="PTHR46609">
    <property type="entry name" value="EXONUCLEASE, PHAGE-TYPE/RECB, C-TERMINAL DOMAIN-CONTAINING PROTEIN"/>
    <property type="match status" value="1"/>
</dbReference>
<sequence>MLECLAIKDIIFNLSDDGGITMNTIQTNEMTHEEWLLERKNGIGASDASAVLGLNKYRTAYDVWVDKTSDSAEEEESPNKELMEAGLRMEEVISAWWAEETGMKVRRDHKIRSHPDYDFIRCNLDRTIAGNNGNGPGVLECKNTKEVMMKYWDDGPPLMHFTQIQMQLAITGYSWGEVAVCFGGCRFDRFPVETDTELINDYMIPRLVEFWENNVLKKIPPEPQTEKDVLALYPAQQGKVIEAAEETINIHQKLVDVREKVSEFTDEKEKYEEQIKLALRDAEILTSFGQILVTWKQDKTSIKFNEKAFTIDHPKLYEKYKIDKPGSRRFLVK</sequence>
<evidence type="ECO:0000313" key="3">
    <source>
        <dbReference type="EMBL" id="HEA19683.1"/>
    </source>
</evidence>
<dbReference type="InterPro" id="IPR011335">
    <property type="entry name" value="Restrct_endonuc-II-like"/>
</dbReference>
<dbReference type="InterPro" id="IPR019080">
    <property type="entry name" value="YqaJ_viral_recombinase"/>
</dbReference>
<dbReference type="Pfam" id="PF09588">
    <property type="entry name" value="YqaJ"/>
    <property type="match status" value="1"/>
</dbReference>
<gene>
    <name evidence="3" type="ORF">ENH87_02045</name>
</gene>
<dbReference type="Proteomes" id="UP000886191">
    <property type="component" value="Unassembled WGS sequence"/>
</dbReference>
<dbReference type="SUPFAM" id="SSF52980">
    <property type="entry name" value="Restriction endonuclease-like"/>
    <property type="match status" value="1"/>
</dbReference>
<accession>A0A831VPK0</accession>
<dbReference type="InterPro" id="IPR011604">
    <property type="entry name" value="PDDEXK-like_dom_sf"/>
</dbReference>
<protein>
    <recommendedName>
        <fullName evidence="2">YqaJ viral recombinase domain-containing protein</fullName>
    </recommendedName>
</protein>
<dbReference type="PANTHER" id="PTHR46609:SF6">
    <property type="entry name" value="EXONUCLEASE, PHAGE-TYPE_RECB, C-TERMINAL DOMAIN-CONTAINING PROTEIN-RELATED"/>
    <property type="match status" value="1"/>
</dbReference>